<dbReference type="InterPro" id="IPR001753">
    <property type="entry name" value="Enoyl-CoA_hydra/iso"/>
</dbReference>
<dbReference type="FunFam" id="3.90.226.10:FF:000009">
    <property type="entry name" value="Carnitinyl-CoA dehydratase"/>
    <property type="match status" value="1"/>
</dbReference>
<dbReference type="CDD" id="cd06558">
    <property type="entry name" value="crotonase-like"/>
    <property type="match status" value="1"/>
</dbReference>
<evidence type="ECO:0000256" key="3">
    <source>
        <dbReference type="RuleBase" id="RU003707"/>
    </source>
</evidence>
<dbReference type="EC" id="4.2.1.17" evidence="4"/>
<name>A0A0K9FE67_9BACI</name>
<evidence type="ECO:0000313" key="4">
    <source>
        <dbReference type="EMBL" id="KMY32441.1"/>
    </source>
</evidence>
<sequence>MKSISFRIENYIAYVTINRPEVLNCFNYDTLSQLQQVVDELHTAENVRAVIFTGAGEKAFSAGADLKERKTLTTQEVRRNVRAIRDVFNSIANLPQPTIAAVNGHALGGGFEWLLACDFAIAVNEALLGLTETSWAIIPGAGGTQRLPRLIGEMKAKEMILTAAKITATAAATLGIILKAVPREALLDECESLAIRIMQNGPVAVRQAKYAITQGMNTDLQTGLAIESKAYELVIPTEDRLEALQAFSERRQPAFQGK</sequence>
<proteinExistence type="inferred from homology"/>
<dbReference type="GO" id="GO:0006635">
    <property type="term" value="P:fatty acid beta-oxidation"/>
    <property type="evidence" value="ECO:0007669"/>
    <property type="project" value="TreeGrafter"/>
</dbReference>
<reference evidence="5" key="1">
    <citation type="submission" date="2015-07" db="EMBL/GenBank/DDBJ databases">
        <authorList>
            <consortium name="Consortium for Microbial Forensics and Genomics (microFORGE)"/>
            <person name="Knight B.M."/>
            <person name="Roberts D.P."/>
            <person name="Lin D."/>
            <person name="Hari K."/>
            <person name="Fletcher J."/>
            <person name="Melcher U."/>
            <person name="Blagden T."/>
            <person name="Winegar R.A."/>
        </authorList>
    </citation>
    <scope>NUCLEOTIDE SEQUENCE [LARGE SCALE GENOMIC DNA]</scope>
    <source>
        <strain evidence="5">DSM 23493</strain>
    </source>
</reference>
<dbReference type="InterPro" id="IPR029045">
    <property type="entry name" value="ClpP/crotonase-like_dom_sf"/>
</dbReference>
<dbReference type="PANTHER" id="PTHR11941:SF54">
    <property type="entry name" value="ENOYL-COA HYDRATASE, MITOCHONDRIAL"/>
    <property type="match status" value="1"/>
</dbReference>
<dbReference type="OrthoDB" id="9775794at2"/>
<evidence type="ECO:0000313" key="5">
    <source>
        <dbReference type="Proteomes" id="UP000037326"/>
    </source>
</evidence>
<dbReference type="FunFam" id="1.10.12.10:FF:000001">
    <property type="entry name" value="Probable enoyl-CoA hydratase, mitochondrial"/>
    <property type="match status" value="1"/>
</dbReference>
<dbReference type="Gene3D" id="1.10.12.10">
    <property type="entry name" value="Lyase 2-enoyl-coa Hydratase, Chain A, domain 2"/>
    <property type="match status" value="1"/>
</dbReference>
<dbReference type="Gene3D" id="3.90.226.10">
    <property type="entry name" value="2-enoyl-CoA Hydratase, Chain A, domain 1"/>
    <property type="match status" value="1"/>
</dbReference>
<evidence type="ECO:0000256" key="1">
    <source>
        <dbReference type="ARBA" id="ARBA00005254"/>
    </source>
</evidence>
<dbReference type="RefSeq" id="WP_049665707.1">
    <property type="nucleotide sequence ID" value="NZ_JBNNMB010000019.1"/>
</dbReference>
<dbReference type="Proteomes" id="UP000037326">
    <property type="component" value="Unassembled WGS sequence"/>
</dbReference>
<dbReference type="PATRIC" id="fig|582475.4.peg.1573"/>
<comment type="similarity">
    <text evidence="1 3">Belongs to the enoyl-CoA hydratase/isomerase family.</text>
</comment>
<comment type="caution">
    <text evidence="4">The sequence shown here is derived from an EMBL/GenBank/DDBJ whole genome shotgun (WGS) entry which is preliminary data.</text>
</comment>
<dbReference type="GeneID" id="96598573"/>
<organism evidence="4 5">
    <name type="scientific">Lysinibacillus xylanilyticus</name>
    <dbReference type="NCBI Taxonomy" id="582475"/>
    <lineage>
        <taxon>Bacteria</taxon>
        <taxon>Bacillati</taxon>
        <taxon>Bacillota</taxon>
        <taxon>Bacilli</taxon>
        <taxon>Bacillales</taxon>
        <taxon>Bacillaceae</taxon>
        <taxon>Lysinibacillus</taxon>
    </lineage>
</organism>
<dbReference type="InterPro" id="IPR018376">
    <property type="entry name" value="Enoyl-CoA_hyd/isom_CS"/>
</dbReference>
<dbReference type="GO" id="GO:0004300">
    <property type="term" value="F:enoyl-CoA hydratase activity"/>
    <property type="evidence" value="ECO:0007669"/>
    <property type="project" value="UniProtKB-EC"/>
</dbReference>
<gene>
    <name evidence="4" type="ORF">ACZ11_09955</name>
</gene>
<accession>A0A0K9FE67</accession>
<dbReference type="InterPro" id="IPR014748">
    <property type="entry name" value="Enoyl-CoA_hydra_C"/>
</dbReference>
<dbReference type="PROSITE" id="PS00166">
    <property type="entry name" value="ENOYL_COA_HYDRATASE"/>
    <property type="match status" value="1"/>
</dbReference>
<dbReference type="SUPFAM" id="SSF52096">
    <property type="entry name" value="ClpP/crotonase"/>
    <property type="match status" value="1"/>
</dbReference>
<dbReference type="PANTHER" id="PTHR11941">
    <property type="entry name" value="ENOYL-COA HYDRATASE-RELATED"/>
    <property type="match status" value="1"/>
</dbReference>
<dbReference type="EMBL" id="LFXJ01000005">
    <property type="protein sequence ID" value="KMY32441.1"/>
    <property type="molecule type" value="Genomic_DNA"/>
</dbReference>
<protein>
    <submittedName>
        <fullName evidence="4">Enoyl-CoA hydratase</fullName>
        <ecNumber evidence="4">4.2.1.17</ecNumber>
    </submittedName>
</protein>
<keyword evidence="2 4" id="KW-0456">Lyase</keyword>
<evidence type="ECO:0000256" key="2">
    <source>
        <dbReference type="ARBA" id="ARBA00023239"/>
    </source>
</evidence>
<dbReference type="AlphaFoldDB" id="A0A0K9FE67"/>
<dbReference type="Pfam" id="PF00378">
    <property type="entry name" value="ECH_1"/>
    <property type="match status" value="1"/>
</dbReference>